<keyword evidence="8" id="KW-0808">Transferase</keyword>
<dbReference type="InterPro" id="IPR038383">
    <property type="entry name" value="CPD_dom_sf"/>
</dbReference>
<gene>
    <name evidence="22" type="ORF">BK672_04175</name>
</gene>
<dbReference type="Proteomes" id="UP000283650">
    <property type="component" value="Unassembled WGS sequence"/>
</dbReference>
<evidence type="ECO:0000259" key="21">
    <source>
        <dbReference type="PROSITE" id="PS51771"/>
    </source>
</evidence>
<evidence type="ECO:0000313" key="22">
    <source>
        <dbReference type="EMBL" id="RON97736.1"/>
    </source>
</evidence>
<evidence type="ECO:0000256" key="18">
    <source>
        <dbReference type="ARBA" id="ARBA00023136"/>
    </source>
</evidence>
<evidence type="ECO:0000256" key="16">
    <source>
        <dbReference type="ARBA" id="ARBA00023026"/>
    </source>
</evidence>
<keyword evidence="17" id="KW-0446">Lipid-binding</keyword>
<evidence type="ECO:0000256" key="10">
    <source>
        <dbReference type="ARBA" id="ARBA00022737"/>
    </source>
</evidence>
<evidence type="ECO:0000256" key="13">
    <source>
        <dbReference type="ARBA" id="ARBA00022813"/>
    </source>
</evidence>
<keyword evidence="12" id="KW-0788">Thiol protease</keyword>
<keyword evidence="13" id="KW-0068">Autocatalytic cleavage</keyword>
<dbReference type="GO" id="GO:0006508">
    <property type="term" value="P:proteolysis"/>
    <property type="evidence" value="ECO:0007669"/>
    <property type="project" value="UniProtKB-KW"/>
</dbReference>
<keyword evidence="18" id="KW-0472">Membrane</keyword>
<keyword evidence="5" id="KW-0964">Secreted</keyword>
<keyword evidence="7" id="KW-0645">Protease</keyword>
<proteinExistence type="predicted"/>
<sequence>MGPWRLYVRGHGSHSKQTLGSFSVDQVAWYLSECGLGTNLPDVISVTSCKLALGTDQSTTEKVFQPSYDSFVGRLHKLLGNKYNLYTTMHGRTMNNSVVKNAGAHTGRKTTRTPGGKHLHQQSFAKVTYYWDSSKNQQVKFSYNEMEIDAEVSEAMDIDWTPDMMDIG</sequence>
<comment type="cofactor">
    <cofactor evidence="1">
        <name>Mg(2+)</name>
        <dbReference type="ChEBI" id="CHEBI:18420"/>
    </cofactor>
</comment>
<dbReference type="GO" id="GO:0020002">
    <property type="term" value="C:host cell plasma membrane"/>
    <property type="evidence" value="ECO:0007669"/>
    <property type="project" value="UniProtKB-SubCell"/>
</dbReference>
<evidence type="ECO:0000256" key="9">
    <source>
        <dbReference type="ARBA" id="ARBA00022723"/>
    </source>
</evidence>
<dbReference type="GO" id="GO:0005576">
    <property type="term" value="C:extracellular region"/>
    <property type="evidence" value="ECO:0007669"/>
    <property type="project" value="UniProtKB-SubCell"/>
</dbReference>
<feature type="domain" description="Peptidase C80" evidence="21">
    <location>
        <begin position="1"/>
        <end position="131"/>
    </location>
</feature>
<comment type="caution">
    <text evidence="22">The sequence shown here is derived from an EMBL/GenBank/DDBJ whole genome shotgun (WGS) entry which is preliminary data.</text>
</comment>
<dbReference type="GO" id="GO:0008289">
    <property type="term" value="F:lipid binding"/>
    <property type="evidence" value="ECO:0007669"/>
    <property type="project" value="UniProtKB-KW"/>
</dbReference>
<evidence type="ECO:0000256" key="7">
    <source>
        <dbReference type="ARBA" id="ARBA00022670"/>
    </source>
</evidence>
<evidence type="ECO:0000256" key="6">
    <source>
        <dbReference type="ARBA" id="ARBA00022656"/>
    </source>
</evidence>
<keyword evidence="6" id="KW-0800">Toxin</keyword>
<evidence type="ECO:0000313" key="23">
    <source>
        <dbReference type="Proteomes" id="UP000283650"/>
    </source>
</evidence>
<dbReference type="GO" id="GO:0044164">
    <property type="term" value="C:host cell cytosol"/>
    <property type="evidence" value="ECO:0007669"/>
    <property type="project" value="UniProtKB-SubCell"/>
</dbReference>
<evidence type="ECO:0000256" key="14">
    <source>
        <dbReference type="ARBA" id="ARBA00022842"/>
    </source>
</evidence>
<name>A0A423NHH9_PSEFL</name>
<evidence type="ECO:0000256" key="3">
    <source>
        <dbReference type="ARBA" id="ARBA00004613"/>
    </source>
</evidence>
<dbReference type="Gene3D" id="3.40.50.11050">
    <property type="match status" value="1"/>
</dbReference>
<evidence type="ECO:0000256" key="2">
    <source>
        <dbReference type="ARBA" id="ARBA00004165"/>
    </source>
</evidence>
<protein>
    <submittedName>
        <fullName evidence="22">Peptidase C80</fullName>
    </submittedName>
</protein>
<dbReference type="PROSITE" id="PS51771">
    <property type="entry name" value="CGT_MARTX_CPD"/>
    <property type="match status" value="1"/>
</dbReference>
<comment type="subcellular location">
    <subcellularLocation>
        <location evidence="2">Host cell membrane</location>
    </subcellularLocation>
    <subcellularLocation>
        <location evidence="20">Host cytoplasm</location>
        <location evidence="20">Host cytosol</location>
    </subcellularLocation>
    <subcellularLocation>
        <location evidence="3">Secreted</location>
    </subcellularLocation>
</comment>
<evidence type="ECO:0000256" key="1">
    <source>
        <dbReference type="ARBA" id="ARBA00001946"/>
    </source>
</evidence>
<keyword evidence="16" id="KW-0843">Virulence</keyword>
<evidence type="ECO:0000256" key="17">
    <source>
        <dbReference type="ARBA" id="ARBA00023121"/>
    </source>
</evidence>
<dbReference type="GO" id="GO:0008234">
    <property type="term" value="F:cysteine-type peptidase activity"/>
    <property type="evidence" value="ECO:0007669"/>
    <property type="project" value="UniProtKB-KW"/>
</dbReference>
<evidence type="ECO:0000256" key="12">
    <source>
        <dbReference type="ARBA" id="ARBA00022807"/>
    </source>
</evidence>
<keyword evidence="4" id="KW-1032">Host cell membrane</keyword>
<keyword evidence="10" id="KW-0677">Repeat</keyword>
<evidence type="ECO:0000256" key="15">
    <source>
        <dbReference type="ARBA" id="ARBA00022870"/>
    </source>
</evidence>
<organism evidence="22 23">
    <name type="scientific">Pseudomonas fluorescens</name>
    <dbReference type="NCBI Taxonomy" id="294"/>
    <lineage>
        <taxon>Bacteria</taxon>
        <taxon>Pseudomonadati</taxon>
        <taxon>Pseudomonadota</taxon>
        <taxon>Gammaproteobacteria</taxon>
        <taxon>Pseudomonadales</taxon>
        <taxon>Pseudomonadaceae</taxon>
        <taxon>Pseudomonas</taxon>
    </lineage>
</organism>
<dbReference type="InterPro" id="IPR020974">
    <property type="entry name" value="CPD_dom"/>
</dbReference>
<keyword evidence="9" id="KW-0479">Metal-binding</keyword>
<reference evidence="22 23" key="1">
    <citation type="submission" date="2016-10" db="EMBL/GenBank/DDBJ databases">
        <title>Comparative genome analysis of multiple Pseudomonas spp. focuses on biocontrol and plant growth promoting traits.</title>
        <authorList>
            <person name="Tao X.-Y."/>
            <person name="Taylor C.G."/>
        </authorList>
    </citation>
    <scope>NUCLEOTIDE SEQUENCE [LARGE SCALE GENOMIC DNA]</scope>
    <source>
        <strain evidence="22 23">2F9</strain>
    </source>
</reference>
<evidence type="ECO:0000256" key="19">
    <source>
        <dbReference type="ARBA" id="ARBA00023200"/>
    </source>
</evidence>
<keyword evidence="14" id="KW-0460">Magnesium</keyword>
<evidence type="ECO:0000256" key="4">
    <source>
        <dbReference type="ARBA" id="ARBA00022511"/>
    </source>
</evidence>
<dbReference type="GO" id="GO:0046872">
    <property type="term" value="F:metal ion binding"/>
    <property type="evidence" value="ECO:0007669"/>
    <property type="project" value="UniProtKB-KW"/>
</dbReference>
<dbReference type="GO" id="GO:0090729">
    <property type="term" value="F:toxin activity"/>
    <property type="evidence" value="ECO:0007669"/>
    <property type="project" value="UniProtKB-KW"/>
</dbReference>
<evidence type="ECO:0000256" key="8">
    <source>
        <dbReference type="ARBA" id="ARBA00022679"/>
    </source>
</evidence>
<keyword evidence="11" id="KW-0378">Hydrolase</keyword>
<keyword evidence="19" id="KW-1035">Host cytoplasm</keyword>
<evidence type="ECO:0000256" key="20">
    <source>
        <dbReference type="ARBA" id="ARBA00023586"/>
    </source>
</evidence>
<evidence type="ECO:0000256" key="5">
    <source>
        <dbReference type="ARBA" id="ARBA00022525"/>
    </source>
</evidence>
<keyword evidence="15" id="KW-1043">Host membrane</keyword>
<dbReference type="EMBL" id="MOBY01000002">
    <property type="protein sequence ID" value="RON97736.1"/>
    <property type="molecule type" value="Genomic_DNA"/>
</dbReference>
<dbReference type="AlphaFoldDB" id="A0A423NHH9"/>
<accession>A0A423NHH9</accession>
<dbReference type="GO" id="GO:0016740">
    <property type="term" value="F:transferase activity"/>
    <property type="evidence" value="ECO:0007669"/>
    <property type="project" value="UniProtKB-KW"/>
</dbReference>
<evidence type="ECO:0000256" key="11">
    <source>
        <dbReference type="ARBA" id="ARBA00022801"/>
    </source>
</evidence>